<dbReference type="SUPFAM" id="SSF54292">
    <property type="entry name" value="2Fe-2S ferredoxin-like"/>
    <property type="match status" value="1"/>
</dbReference>
<gene>
    <name evidence="7" type="ORF">F0361_16830</name>
</gene>
<dbReference type="InterPro" id="IPR001041">
    <property type="entry name" value="2Fe-2S_ferredoxin-type"/>
</dbReference>
<dbReference type="GO" id="GO:0016491">
    <property type="term" value="F:oxidoreductase activity"/>
    <property type="evidence" value="ECO:0007669"/>
    <property type="project" value="UniProtKB-KW"/>
</dbReference>
<evidence type="ECO:0000256" key="5">
    <source>
        <dbReference type="ARBA" id="ARBA00023014"/>
    </source>
</evidence>
<keyword evidence="1" id="KW-0001">2Fe-2S</keyword>
<dbReference type="Pfam" id="PF01799">
    <property type="entry name" value="Fer2_2"/>
    <property type="match status" value="1"/>
</dbReference>
<keyword evidence="4" id="KW-0408">Iron</keyword>
<dbReference type="InterPro" id="IPR002888">
    <property type="entry name" value="2Fe-2S-bd"/>
</dbReference>
<evidence type="ECO:0000256" key="1">
    <source>
        <dbReference type="ARBA" id="ARBA00022714"/>
    </source>
</evidence>
<evidence type="ECO:0000313" key="8">
    <source>
        <dbReference type="Proteomes" id="UP000323188"/>
    </source>
</evidence>
<keyword evidence="3" id="KW-0560">Oxidoreductase</keyword>
<dbReference type="PANTHER" id="PTHR44379:SF2">
    <property type="entry name" value="BLR6218 PROTEIN"/>
    <property type="match status" value="1"/>
</dbReference>
<evidence type="ECO:0000256" key="2">
    <source>
        <dbReference type="ARBA" id="ARBA00022723"/>
    </source>
</evidence>
<dbReference type="SUPFAM" id="SSF47741">
    <property type="entry name" value="CO dehydrogenase ISP C-domain like"/>
    <property type="match status" value="1"/>
</dbReference>
<organism evidence="7 8">
    <name type="scientific">Maribacter flavus</name>
    <dbReference type="NCBI Taxonomy" id="1658664"/>
    <lineage>
        <taxon>Bacteria</taxon>
        <taxon>Pseudomonadati</taxon>
        <taxon>Bacteroidota</taxon>
        <taxon>Flavobacteriia</taxon>
        <taxon>Flavobacteriales</taxon>
        <taxon>Flavobacteriaceae</taxon>
        <taxon>Maribacter</taxon>
    </lineage>
</organism>
<keyword evidence="5" id="KW-0411">Iron-sulfur</keyword>
<feature type="domain" description="2Fe-2S ferredoxin-type" evidence="6">
    <location>
        <begin position="2"/>
        <end position="78"/>
    </location>
</feature>
<dbReference type="InterPro" id="IPR012675">
    <property type="entry name" value="Beta-grasp_dom_sf"/>
</dbReference>
<dbReference type="PROSITE" id="PS00197">
    <property type="entry name" value="2FE2S_FER_1"/>
    <property type="match status" value="1"/>
</dbReference>
<comment type="caution">
    <text evidence="7">The sequence shown here is derived from an EMBL/GenBank/DDBJ whole genome shotgun (WGS) entry which is preliminary data.</text>
</comment>
<proteinExistence type="predicted"/>
<dbReference type="InterPro" id="IPR036884">
    <property type="entry name" value="2Fe-2S-bd_dom_sf"/>
</dbReference>
<dbReference type="EMBL" id="VUOE01000003">
    <property type="protein sequence ID" value="KAA2215856.1"/>
    <property type="molecule type" value="Genomic_DNA"/>
</dbReference>
<evidence type="ECO:0000259" key="6">
    <source>
        <dbReference type="PROSITE" id="PS51085"/>
    </source>
</evidence>
<dbReference type="Gene3D" id="1.10.150.120">
    <property type="entry name" value="[2Fe-2S]-binding domain"/>
    <property type="match status" value="1"/>
</dbReference>
<dbReference type="InterPro" id="IPR006058">
    <property type="entry name" value="2Fe2S_fd_BS"/>
</dbReference>
<dbReference type="Gene3D" id="3.10.20.30">
    <property type="match status" value="1"/>
</dbReference>
<protein>
    <submittedName>
        <fullName evidence="7">(2Fe-2S)-binding protein</fullName>
    </submittedName>
</protein>
<dbReference type="Proteomes" id="UP000323188">
    <property type="component" value="Unassembled WGS sequence"/>
</dbReference>
<dbReference type="Pfam" id="PF00111">
    <property type="entry name" value="Fer2"/>
    <property type="match status" value="1"/>
</dbReference>
<dbReference type="PANTHER" id="PTHR44379">
    <property type="entry name" value="OXIDOREDUCTASE WITH IRON-SULFUR SUBUNIT"/>
    <property type="match status" value="1"/>
</dbReference>
<evidence type="ECO:0000313" key="7">
    <source>
        <dbReference type="EMBL" id="KAA2215856.1"/>
    </source>
</evidence>
<dbReference type="InterPro" id="IPR036010">
    <property type="entry name" value="2Fe-2S_ferredoxin-like_sf"/>
</dbReference>
<keyword evidence="2" id="KW-0479">Metal-binding</keyword>
<dbReference type="GO" id="GO:0051537">
    <property type="term" value="F:2 iron, 2 sulfur cluster binding"/>
    <property type="evidence" value="ECO:0007669"/>
    <property type="project" value="UniProtKB-KW"/>
</dbReference>
<dbReference type="PROSITE" id="PS51085">
    <property type="entry name" value="2FE2S_FER_2"/>
    <property type="match status" value="1"/>
</dbReference>
<evidence type="ECO:0000256" key="4">
    <source>
        <dbReference type="ARBA" id="ARBA00023004"/>
    </source>
</evidence>
<dbReference type="AlphaFoldDB" id="A0A5B2TN54"/>
<name>A0A5B2TN54_9FLAO</name>
<accession>A0A5B2TN54</accession>
<dbReference type="GO" id="GO:0046872">
    <property type="term" value="F:metal ion binding"/>
    <property type="evidence" value="ECO:0007669"/>
    <property type="project" value="UniProtKB-KW"/>
</dbReference>
<dbReference type="RefSeq" id="WP_154920561.1">
    <property type="nucleotide sequence ID" value="NZ_VUOE01000003.1"/>
</dbReference>
<sequence>MSKFSLKINGKTLEVDVDDSTPMLWVLRDHLNLVGTKYGCGIAQCGACTVHLGDNAIRSCQLPVSSVGDQEITTIEGLSENGDHPVQKAWLEIDVPQCGYCQAGQIMSATALLKRNPSPSDEEIETAMNGNICRCGTYVRIKKAIKMAVSETQNA</sequence>
<reference evidence="7 8" key="1">
    <citation type="submission" date="2019-09" db="EMBL/GenBank/DDBJ databases">
        <authorList>
            <person name="Khan S.A."/>
            <person name="Jeon C.O."/>
            <person name="Chun B.H."/>
            <person name="Jeong S.E."/>
        </authorList>
    </citation>
    <scope>NUCLEOTIDE SEQUENCE [LARGE SCALE GENOMIC DNA]</scope>
    <source>
        <strain evidence="7 8">KCTC 42508</strain>
    </source>
</reference>
<dbReference type="InterPro" id="IPR051452">
    <property type="entry name" value="Diverse_Oxidoreductases"/>
</dbReference>
<dbReference type="CDD" id="cd00207">
    <property type="entry name" value="fer2"/>
    <property type="match status" value="1"/>
</dbReference>
<evidence type="ECO:0000256" key="3">
    <source>
        <dbReference type="ARBA" id="ARBA00023002"/>
    </source>
</evidence>